<reference evidence="3" key="1">
    <citation type="submission" date="2023-07" db="EMBL/GenBank/DDBJ databases">
        <title>30 novel species of actinomycetes from the DSMZ collection.</title>
        <authorList>
            <person name="Nouioui I."/>
        </authorList>
    </citation>
    <scope>NUCLEOTIDE SEQUENCE [LARGE SCALE GENOMIC DNA]</scope>
    <source>
        <strain evidence="3">DSM 42041</strain>
    </source>
</reference>
<accession>A0ABU2NUS1</accession>
<sequence>MVGSMEIGTASAEETAVFREWAHAEGWNPGHSDALALRAADPRGFLVGRLDGRPVSLVSAVRYGTGHGFLGFYLTRPDQRGRGHGSRLWQAAVHRLAGRNVGLDGVVAQQENYRRSGFRRAWTHLRYEGAPPADAPAGVTLVDGRTVPFGRLADLDRRFFPAPRDAFLALWTSLPGHRALATVRDGRLDGFAVARPAEHGTRIGPLYADSPETALALLVGVTAGAPPGDPVVLDVPDVNPRAVRLAEDLGLRPTFACARMYTGPVPELDTDCLYATTTLELG</sequence>
<dbReference type="GO" id="GO:0016746">
    <property type="term" value="F:acyltransferase activity"/>
    <property type="evidence" value="ECO:0007669"/>
    <property type="project" value="UniProtKB-KW"/>
</dbReference>
<dbReference type="PANTHER" id="PTHR47237:SF1">
    <property type="entry name" value="SLL0310 PROTEIN"/>
    <property type="match status" value="1"/>
</dbReference>
<evidence type="ECO:0000313" key="3">
    <source>
        <dbReference type="Proteomes" id="UP001183414"/>
    </source>
</evidence>
<keyword evidence="3" id="KW-1185">Reference proteome</keyword>
<dbReference type="EMBL" id="JAVREQ010000015">
    <property type="protein sequence ID" value="MDT0380470.1"/>
    <property type="molecule type" value="Genomic_DNA"/>
</dbReference>
<organism evidence="2 3">
    <name type="scientific">Streptomyces hazeniae</name>
    <dbReference type="NCBI Taxonomy" id="3075538"/>
    <lineage>
        <taxon>Bacteria</taxon>
        <taxon>Bacillati</taxon>
        <taxon>Actinomycetota</taxon>
        <taxon>Actinomycetes</taxon>
        <taxon>Kitasatosporales</taxon>
        <taxon>Streptomycetaceae</taxon>
        <taxon>Streptomyces</taxon>
    </lineage>
</organism>
<evidence type="ECO:0000313" key="2">
    <source>
        <dbReference type="EMBL" id="MDT0380470.1"/>
    </source>
</evidence>
<dbReference type="Gene3D" id="3.40.630.90">
    <property type="match status" value="1"/>
</dbReference>
<feature type="domain" description="N-acetyltransferase" evidence="1">
    <location>
        <begin position="5"/>
        <end position="148"/>
    </location>
</feature>
<dbReference type="Proteomes" id="UP001183414">
    <property type="component" value="Unassembled WGS sequence"/>
</dbReference>
<dbReference type="EC" id="2.3.1.-" evidence="2"/>
<dbReference type="InterPro" id="IPR052729">
    <property type="entry name" value="Acyl/Acetyltrans_Enzymes"/>
</dbReference>
<keyword evidence="2" id="KW-0012">Acyltransferase</keyword>
<evidence type="ECO:0000259" key="1">
    <source>
        <dbReference type="PROSITE" id="PS51186"/>
    </source>
</evidence>
<dbReference type="CDD" id="cd04301">
    <property type="entry name" value="NAT_SF"/>
    <property type="match status" value="1"/>
</dbReference>
<dbReference type="InterPro" id="IPR016181">
    <property type="entry name" value="Acyl_CoA_acyltransferase"/>
</dbReference>
<protein>
    <submittedName>
        <fullName evidence="2">GNAT family N-acetyltransferase</fullName>
        <ecNumber evidence="2">2.3.1.-</ecNumber>
    </submittedName>
</protein>
<dbReference type="Pfam" id="PF00583">
    <property type="entry name" value="Acetyltransf_1"/>
    <property type="match status" value="1"/>
</dbReference>
<keyword evidence="2" id="KW-0808">Transferase</keyword>
<dbReference type="PROSITE" id="PS51186">
    <property type="entry name" value="GNAT"/>
    <property type="match status" value="1"/>
</dbReference>
<comment type="caution">
    <text evidence="2">The sequence shown here is derived from an EMBL/GenBank/DDBJ whole genome shotgun (WGS) entry which is preliminary data.</text>
</comment>
<dbReference type="InterPro" id="IPR000182">
    <property type="entry name" value="GNAT_dom"/>
</dbReference>
<proteinExistence type="predicted"/>
<dbReference type="PANTHER" id="PTHR47237">
    <property type="entry name" value="SLL0310 PROTEIN"/>
    <property type="match status" value="1"/>
</dbReference>
<dbReference type="InterPro" id="IPR041496">
    <property type="entry name" value="YitH/HolE_GNAT"/>
</dbReference>
<dbReference type="SUPFAM" id="SSF55729">
    <property type="entry name" value="Acyl-CoA N-acyltransferases (Nat)"/>
    <property type="match status" value="1"/>
</dbReference>
<dbReference type="RefSeq" id="WP_311674226.1">
    <property type="nucleotide sequence ID" value="NZ_JAVREQ010000015.1"/>
</dbReference>
<dbReference type="Pfam" id="PF18014">
    <property type="entry name" value="Acetyltransf_18"/>
    <property type="match status" value="1"/>
</dbReference>
<name>A0ABU2NUS1_9ACTN</name>
<dbReference type="Gene3D" id="3.40.630.30">
    <property type="match status" value="1"/>
</dbReference>
<gene>
    <name evidence="2" type="ORF">RM572_17080</name>
</gene>